<keyword evidence="6 8" id="KW-0472">Membrane</keyword>
<dbReference type="InterPro" id="IPR051539">
    <property type="entry name" value="T4SS-coupling_protein"/>
</dbReference>
<feature type="transmembrane region" description="Helical" evidence="8">
    <location>
        <begin position="12"/>
        <end position="31"/>
    </location>
</feature>
<accession>A9IF53</accession>
<feature type="transmembrane region" description="Helical" evidence="8">
    <location>
        <begin position="51"/>
        <end position="70"/>
    </location>
</feature>
<feature type="compositionally biased region" description="Acidic residues" evidence="7">
    <location>
        <begin position="629"/>
        <end position="641"/>
    </location>
</feature>
<dbReference type="GO" id="GO:0005886">
    <property type="term" value="C:plasma membrane"/>
    <property type="evidence" value="ECO:0007669"/>
    <property type="project" value="UniProtKB-SubCell"/>
</dbReference>
<feature type="transmembrane region" description="Helical" evidence="8">
    <location>
        <begin position="77"/>
        <end position="99"/>
    </location>
</feature>
<dbReference type="Pfam" id="PF02534">
    <property type="entry name" value="T4SS-DNA_transf"/>
    <property type="match status" value="1"/>
</dbReference>
<proteinExistence type="inferred from homology"/>
<dbReference type="PROSITE" id="PS51257">
    <property type="entry name" value="PROKAR_LIPOPROTEIN"/>
    <property type="match status" value="1"/>
</dbReference>
<evidence type="ECO:0000256" key="1">
    <source>
        <dbReference type="ARBA" id="ARBA00004651"/>
    </source>
</evidence>
<keyword evidence="10" id="KW-1185">Reference proteome</keyword>
<evidence type="ECO:0000256" key="2">
    <source>
        <dbReference type="ARBA" id="ARBA00008806"/>
    </source>
</evidence>
<evidence type="ECO:0000256" key="6">
    <source>
        <dbReference type="ARBA" id="ARBA00023136"/>
    </source>
</evidence>
<dbReference type="KEGG" id="bpt:Bpet4615"/>
<keyword evidence="3" id="KW-1003">Cell membrane</keyword>
<keyword evidence="4 8" id="KW-0812">Transmembrane</keyword>
<dbReference type="STRING" id="94624.Bpet4615"/>
<dbReference type="InterPro" id="IPR003688">
    <property type="entry name" value="TraG/VirD4"/>
</dbReference>
<evidence type="ECO:0000256" key="4">
    <source>
        <dbReference type="ARBA" id="ARBA00022692"/>
    </source>
</evidence>
<evidence type="ECO:0000313" key="9">
    <source>
        <dbReference type="EMBL" id="CAP44966.1"/>
    </source>
</evidence>
<dbReference type="InterPro" id="IPR027417">
    <property type="entry name" value="P-loop_NTPase"/>
</dbReference>
<evidence type="ECO:0000256" key="7">
    <source>
        <dbReference type="SAM" id="MobiDB-lite"/>
    </source>
</evidence>
<comment type="subcellular location">
    <subcellularLocation>
        <location evidence="1">Cell membrane</location>
        <topology evidence="1">Multi-pass membrane protein</topology>
    </subcellularLocation>
</comment>
<dbReference type="CDD" id="cd01127">
    <property type="entry name" value="TrwB_TraG_TraD_VirD4"/>
    <property type="match status" value="2"/>
</dbReference>
<evidence type="ECO:0000256" key="3">
    <source>
        <dbReference type="ARBA" id="ARBA00022475"/>
    </source>
</evidence>
<sequence>MADKAAAAHTGVLFGQIVVVCTVAGACVWAGTQYTAAALGYSPRLGPPAGYIGSLPVYYPWQLFMWWYAYEAYAPDVFIRGGVIASMGGVLGAGTAVMMSVHRARQAKRVTTYGSARWAERDDIEKAGLLKPAGVFLGRLGGDAPTYLRHDGPEHIMAIAPTRSGKGVGLVVPTLLTWRGSCVVHDIKGENWTLTAGWRAHFSHCLYFNPTSPKSAAYNPLLEVRQGIHEVRDVQNIADILVDPEGMLERRSHWEKTSHSLLVGTILHVLYAERDKTLRGVAAFLSDPARPFEITLRAMLSTRHLDDGPHPVVASAAREVLNKSENERSGVLSTAMSFLGLYRDPTVATVTERCDWRIADLISAQHPVSLYLVVPPSDISRTKPLVRLLLNQIGRRLTESLDGSDGIARLRDLLLMLDEFAALGRLDFFESALAYMAGYRLRAYLIAQSLNQIEKAYGPNNSILDNCHVRVVFSSNDERTAKRVSDSLGTATELRAQRNYAGHRLAPWLGHLMVSRQETARPLRTPGEIMQLPDTDQIVMLSGQPPIQAKKLRYYEDGNFTRRVLRSPVLRENGYADKPAARPDDWSGRALPPVLPVSSDTDTSGLNEDGGLQIRPELDMLPTAAPLELEPDLASMEEDDGPPLPVEPDRRLQRSARLAALDPDDGIPL</sequence>
<dbReference type="SUPFAM" id="SSF52540">
    <property type="entry name" value="P-loop containing nucleoside triphosphate hydrolases"/>
    <property type="match status" value="1"/>
</dbReference>
<dbReference type="NCBIfam" id="NF010450">
    <property type="entry name" value="PRK13876.1"/>
    <property type="match status" value="1"/>
</dbReference>
<dbReference type="Proteomes" id="UP000001225">
    <property type="component" value="Chromosome"/>
</dbReference>
<evidence type="ECO:0000313" key="10">
    <source>
        <dbReference type="Proteomes" id="UP000001225"/>
    </source>
</evidence>
<protein>
    <submittedName>
        <fullName evidence="9">Conjugal transfer protein TraG</fullName>
    </submittedName>
</protein>
<reference evidence="9 10" key="1">
    <citation type="journal article" date="2008" name="BMC Genomics">
        <title>The missing link: Bordetella petrii is endowed with both the metabolic versatility of environmental bacteria and virulence traits of pathogenic Bordetellae.</title>
        <authorList>
            <person name="Gross R."/>
            <person name="Guzman C.A."/>
            <person name="Sebaihia M."/>
            <person name="Martins Dos Santos V.A."/>
            <person name="Pieper D.H."/>
            <person name="Koebnik R."/>
            <person name="Lechner M."/>
            <person name="Bartels D."/>
            <person name="Buhrmester J."/>
            <person name="Choudhuri J.V."/>
            <person name="Ebensen T."/>
            <person name="Gaigalat L."/>
            <person name="Herrmann S."/>
            <person name="Khachane A.N."/>
            <person name="Larisch C."/>
            <person name="Link S."/>
            <person name="Linke B."/>
            <person name="Meyer F."/>
            <person name="Mormann S."/>
            <person name="Nakunst D."/>
            <person name="Rueckert C."/>
            <person name="Schneiker-Bekel S."/>
            <person name="Schulze K."/>
            <person name="Vorhoelter F.J."/>
            <person name="Yevsa T."/>
            <person name="Engle J.T."/>
            <person name="Goldman W.E."/>
            <person name="Puehler A."/>
            <person name="Goebel U.B."/>
            <person name="Goesmann A."/>
            <person name="Bloecker H."/>
            <person name="Kaiser O."/>
            <person name="Martinez-Arias R."/>
        </authorList>
    </citation>
    <scope>NUCLEOTIDE SEQUENCE [LARGE SCALE GENOMIC DNA]</scope>
    <source>
        <strain evidence="10">ATCC BAA-461 / DSM 12804 / CCUG 43448 / CIP 107267 / Se-1111R</strain>
    </source>
</reference>
<dbReference type="eggNOG" id="COG3505">
    <property type="taxonomic scope" value="Bacteria"/>
</dbReference>
<organism evidence="9 10">
    <name type="scientific">Bordetella petrii (strain ATCC BAA-461 / DSM 12804 / CCUG 43448 / CIP 107267 / Se-1111R)</name>
    <dbReference type="NCBI Taxonomy" id="340100"/>
    <lineage>
        <taxon>Bacteria</taxon>
        <taxon>Pseudomonadati</taxon>
        <taxon>Pseudomonadota</taxon>
        <taxon>Betaproteobacteria</taxon>
        <taxon>Burkholderiales</taxon>
        <taxon>Alcaligenaceae</taxon>
        <taxon>Bordetella</taxon>
    </lineage>
</organism>
<dbReference type="AlphaFoldDB" id="A9IF53"/>
<keyword evidence="5 8" id="KW-1133">Transmembrane helix</keyword>
<comment type="similarity">
    <text evidence="2">Belongs to the VirD4/TraG family.</text>
</comment>
<feature type="region of interest" description="Disordered" evidence="7">
    <location>
        <begin position="575"/>
        <end position="669"/>
    </location>
</feature>
<name>A9IF53_BORPD</name>
<evidence type="ECO:0000256" key="5">
    <source>
        <dbReference type="ARBA" id="ARBA00022989"/>
    </source>
</evidence>
<dbReference type="Gene3D" id="3.40.50.300">
    <property type="entry name" value="P-loop containing nucleotide triphosphate hydrolases"/>
    <property type="match status" value="1"/>
</dbReference>
<dbReference type="PANTHER" id="PTHR37937:SF1">
    <property type="entry name" value="CONJUGATIVE TRANSFER: DNA TRANSPORT"/>
    <property type="match status" value="1"/>
</dbReference>
<dbReference type="PANTHER" id="PTHR37937">
    <property type="entry name" value="CONJUGATIVE TRANSFER: DNA TRANSPORT"/>
    <property type="match status" value="1"/>
</dbReference>
<evidence type="ECO:0000256" key="8">
    <source>
        <dbReference type="SAM" id="Phobius"/>
    </source>
</evidence>
<gene>
    <name evidence="9" type="primary">traG2</name>
    <name evidence="9" type="ordered locus">Bpet4615</name>
</gene>
<dbReference type="EMBL" id="AM902716">
    <property type="protein sequence ID" value="CAP44966.1"/>
    <property type="molecule type" value="Genomic_DNA"/>
</dbReference>